<comment type="similarity">
    <text evidence="1">Belongs to the PheA/TfdB FAD monooxygenase family.</text>
</comment>
<keyword evidence="8" id="KW-1185">Reference proteome</keyword>
<evidence type="ECO:0000313" key="8">
    <source>
        <dbReference type="Proteomes" id="UP000664521"/>
    </source>
</evidence>
<dbReference type="Pfam" id="PF07976">
    <property type="entry name" value="Phe_hydrox_dim"/>
    <property type="match status" value="1"/>
</dbReference>
<gene>
    <name evidence="7" type="ORF">HETSPECPRED_005690</name>
</gene>
<dbReference type="PANTHER" id="PTHR43004">
    <property type="entry name" value="TRK SYSTEM POTASSIUM UPTAKE PROTEIN"/>
    <property type="match status" value="1"/>
</dbReference>
<keyword evidence="2" id="KW-0285">Flavoprotein</keyword>
<name>A0A8H3ISU2_9LECA</name>
<dbReference type="SUPFAM" id="SSF51905">
    <property type="entry name" value="FAD/NAD(P)-binding domain"/>
    <property type="match status" value="1"/>
</dbReference>
<evidence type="ECO:0000256" key="3">
    <source>
        <dbReference type="ARBA" id="ARBA00022827"/>
    </source>
</evidence>
<evidence type="ECO:0000256" key="2">
    <source>
        <dbReference type="ARBA" id="ARBA00022630"/>
    </source>
</evidence>
<dbReference type="Pfam" id="PF01494">
    <property type="entry name" value="FAD_binding_3"/>
    <property type="match status" value="1"/>
</dbReference>
<dbReference type="Proteomes" id="UP000664521">
    <property type="component" value="Unassembled WGS sequence"/>
</dbReference>
<dbReference type="OrthoDB" id="1716816at2759"/>
<proteinExistence type="inferred from homology"/>
<comment type="caution">
    <text evidence="7">The sequence shown here is derived from an EMBL/GenBank/DDBJ whole genome shotgun (WGS) entry which is preliminary data.</text>
</comment>
<dbReference type="PANTHER" id="PTHR43004:SF20">
    <property type="entry name" value="2-MONOOXYGENASE, PUTATIVE (AFU_ORTHOLOGUE AFUA_1G13660)-RELATED"/>
    <property type="match status" value="1"/>
</dbReference>
<dbReference type="PRINTS" id="PR00420">
    <property type="entry name" value="RNGMNOXGNASE"/>
</dbReference>
<dbReference type="EMBL" id="CAJPDS010000037">
    <property type="protein sequence ID" value="CAF9924894.1"/>
    <property type="molecule type" value="Genomic_DNA"/>
</dbReference>
<dbReference type="SUPFAM" id="SSF54373">
    <property type="entry name" value="FAD-linked reductases, C-terminal domain"/>
    <property type="match status" value="1"/>
</dbReference>
<sequence>MFQTFFGSRVQTSKPITTIESQCDLLIIGAGPAGLMAALWASRYGIHYRIIDKRPMEILKGQADGIQARSLEIFESFGFVERVERECHMSVEMCFWSPDESKDEGIKRQDRVPECIPGSSNYGQVLLHQGRIESFLVDAMKETSDIQVERGVVPEELRFDRSKAEDHAAHPITVKVRHSPEEDAAAPREKIRAKYVVGCDGAHSWTRRQLGFKMEGEQTDFVWGVIDLVPITDFRVIADIRQACSIHSVSSGNILLIPRERKLVRIYVQLTDITTADGTAIERSNIKSEMILEAAKTIFHPYTLNWGYIEWWAVYQIGQRLSNHFDDSNRIFLAGDAVHTHSPKAGQGMNVSMHDTYNLGWKLCSVLRGLAHPSILSTYSAERRTVAQELIAFDHRFSRLFSGRPARPGSDEIGISVEEFKAEFEKSLLFASGLSVNYAYSALVAKPANTNNEDDEPQALLAKNIRLGMRFPSAQVLNQADARPWQFSRFLRSDGRWRIILFAGNIASTPQLDRIKDFCSALSAPTGLLQQHTASSQKIEMLVEILTIHSSPRQQTNLLDLPDLLHPFDKEAGWAYEKVFVDDWSYHQGHGKAYEKWGVDPERGCVVVLRPDMYVGFVGEVEDAEGLRTYFAGALLGRKE</sequence>
<dbReference type="Gene3D" id="3.30.9.10">
    <property type="entry name" value="D-Amino Acid Oxidase, subunit A, domain 2"/>
    <property type="match status" value="1"/>
</dbReference>
<evidence type="ECO:0000259" key="5">
    <source>
        <dbReference type="Pfam" id="PF01494"/>
    </source>
</evidence>
<evidence type="ECO:0008006" key="9">
    <source>
        <dbReference type="Google" id="ProtNLM"/>
    </source>
</evidence>
<dbReference type="InterPro" id="IPR038220">
    <property type="entry name" value="PHOX_C_sf"/>
</dbReference>
<evidence type="ECO:0000256" key="4">
    <source>
        <dbReference type="ARBA" id="ARBA00023002"/>
    </source>
</evidence>
<dbReference type="InterPro" id="IPR050641">
    <property type="entry name" value="RIFMO-like"/>
</dbReference>
<organism evidence="7 8">
    <name type="scientific">Heterodermia speciosa</name>
    <dbReference type="NCBI Taxonomy" id="116794"/>
    <lineage>
        <taxon>Eukaryota</taxon>
        <taxon>Fungi</taxon>
        <taxon>Dikarya</taxon>
        <taxon>Ascomycota</taxon>
        <taxon>Pezizomycotina</taxon>
        <taxon>Lecanoromycetes</taxon>
        <taxon>OSLEUM clade</taxon>
        <taxon>Lecanoromycetidae</taxon>
        <taxon>Caliciales</taxon>
        <taxon>Physciaceae</taxon>
        <taxon>Heterodermia</taxon>
    </lineage>
</organism>
<dbReference type="GO" id="GO:0016709">
    <property type="term" value="F:oxidoreductase activity, acting on paired donors, with incorporation or reduction of molecular oxygen, NAD(P)H as one donor, and incorporation of one atom of oxygen"/>
    <property type="evidence" value="ECO:0007669"/>
    <property type="project" value="UniProtKB-ARBA"/>
</dbReference>
<dbReference type="CDD" id="cd02979">
    <property type="entry name" value="PHOX_C"/>
    <property type="match status" value="1"/>
</dbReference>
<dbReference type="InterPro" id="IPR036249">
    <property type="entry name" value="Thioredoxin-like_sf"/>
</dbReference>
<keyword evidence="3" id="KW-0274">FAD</keyword>
<dbReference type="Gene3D" id="3.40.30.20">
    <property type="match status" value="1"/>
</dbReference>
<dbReference type="GO" id="GO:0071949">
    <property type="term" value="F:FAD binding"/>
    <property type="evidence" value="ECO:0007669"/>
    <property type="project" value="InterPro"/>
</dbReference>
<dbReference type="InterPro" id="IPR002938">
    <property type="entry name" value="FAD-bd"/>
</dbReference>
<dbReference type="InterPro" id="IPR036188">
    <property type="entry name" value="FAD/NAD-bd_sf"/>
</dbReference>
<reference evidence="7" key="1">
    <citation type="submission" date="2021-03" db="EMBL/GenBank/DDBJ databases">
        <authorList>
            <person name="Tagirdzhanova G."/>
        </authorList>
    </citation>
    <scope>NUCLEOTIDE SEQUENCE</scope>
</reference>
<evidence type="ECO:0000256" key="1">
    <source>
        <dbReference type="ARBA" id="ARBA00007801"/>
    </source>
</evidence>
<evidence type="ECO:0000259" key="6">
    <source>
        <dbReference type="Pfam" id="PF07976"/>
    </source>
</evidence>
<evidence type="ECO:0000313" key="7">
    <source>
        <dbReference type="EMBL" id="CAF9924894.1"/>
    </source>
</evidence>
<feature type="domain" description="Phenol hydroxylase-like C-terminal dimerisation" evidence="6">
    <location>
        <begin position="436"/>
        <end position="636"/>
    </location>
</feature>
<accession>A0A8H3ISU2</accession>
<dbReference type="SUPFAM" id="SSF52833">
    <property type="entry name" value="Thioredoxin-like"/>
    <property type="match status" value="1"/>
</dbReference>
<dbReference type="Gene3D" id="3.50.50.60">
    <property type="entry name" value="FAD/NAD(P)-binding domain"/>
    <property type="match status" value="1"/>
</dbReference>
<dbReference type="AlphaFoldDB" id="A0A8H3ISU2"/>
<feature type="domain" description="FAD-binding" evidence="5">
    <location>
        <begin position="23"/>
        <end position="393"/>
    </location>
</feature>
<keyword evidence="4" id="KW-0560">Oxidoreductase</keyword>
<protein>
    <recommendedName>
        <fullName evidence="9">Phenol 2-monooxygenase</fullName>
    </recommendedName>
</protein>
<dbReference type="InterPro" id="IPR012941">
    <property type="entry name" value="Phe_hydrox_C_dim_dom"/>
</dbReference>